<dbReference type="AlphaFoldDB" id="A0A854QJA1"/>
<evidence type="ECO:0000313" key="3">
    <source>
        <dbReference type="Proteomes" id="UP000199727"/>
    </source>
</evidence>
<feature type="compositionally biased region" description="Basic and acidic residues" evidence="1">
    <location>
        <begin position="8"/>
        <end position="41"/>
    </location>
</feature>
<proteinExistence type="predicted"/>
<organism evidence="2 3">
    <name type="scientific">Cryptococcus neoformans Tu259-1</name>
    <dbReference type="NCBI Taxonomy" id="1230072"/>
    <lineage>
        <taxon>Eukaryota</taxon>
        <taxon>Fungi</taxon>
        <taxon>Dikarya</taxon>
        <taxon>Basidiomycota</taxon>
        <taxon>Agaricomycotina</taxon>
        <taxon>Tremellomycetes</taxon>
        <taxon>Tremellales</taxon>
        <taxon>Cryptococcaceae</taxon>
        <taxon>Cryptococcus</taxon>
        <taxon>Cryptococcus neoformans species complex</taxon>
    </lineage>
</organism>
<evidence type="ECO:0000313" key="2">
    <source>
        <dbReference type="EMBL" id="OXG23142.1"/>
    </source>
</evidence>
<dbReference type="Proteomes" id="UP000199727">
    <property type="component" value="Unassembled WGS sequence"/>
</dbReference>
<protein>
    <submittedName>
        <fullName evidence="2">Uncharacterized protein</fullName>
    </submittedName>
</protein>
<name>A0A854QJA1_CRYNE</name>
<feature type="compositionally biased region" description="Polar residues" evidence="1">
    <location>
        <begin position="84"/>
        <end position="94"/>
    </location>
</feature>
<gene>
    <name evidence="2" type="ORF">C361_02910</name>
</gene>
<dbReference type="EMBL" id="AMKT01000037">
    <property type="protein sequence ID" value="OXG23142.1"/>
    <property type="molecule type" value="Genomic_DNA"/>
</dbReference>
<accession>A0A854QJA1</accession>
<evidence type="ECO:0000256" key="1">
    <source>
        <dbReference type="SAM" id="MobiDB-lite"/>
    </source>
</evidence>
<comment type="caution">
    <text evidence="2">The sequence shown here is derived from an EMBL/GenBank/DDBJ whole genome shotgun (WGS) entry which is preliminary data.</text>
</comment>
<feature type="region of interest" description="Disordered" evidence="1">
    <location>
        <begin position="1"/>
        <end position="104"/>
    </location>
</feature>
<sequence length="167" mass="18222">MYTAPSHRTPEHGPSHRHRTNPEKQQRLRELPDHSAKDGKLMGDGGCRVPPAPEGSRQRTSASATLAASSPQRTRGETALPEAGSSSERNTSGAALQLEPSSWHRRSAWDQIEGAVVRWCQGRDVSISSLRFQVETHLEPLHGPSLPPPPLIHTFEDALIGHLEAAN</sequence>
<feature type="compositionally biased region" description="Low complexity" evidence="1">
    <location>
        <begin position="60"/>
        <end position="70"/>
    </location>
</feature>
<reference evidence="2 3" key="1">
    <citation type="submission" date="2017-06" db="EMBL/GenBank/DDBJ databases">
        <title>Global population genomics of the pathogenic fungus Cryptococcus neoformans var. grubii.</title>
        <authorList>
            <person name="Cuomo C."/>
            <person name="Litvintseva A."/>
            <person name="Chen Y."/>
            <person name="Young S."/>
            <person name="Zeng Q."/>
            <person name="Chapman S."/>
            <person name="Gujja S."/>
            <person name="Saif S."/>
            <person name="Birren B."/>
        </authorList>
    </citation>
    <scope>NUCLEOTIDE SEQUENCE [LARGE SCALE GENOMIC DNA]</scope>
    <source>
        <strain evidence="2 3">Tu259-1</strain>
    </source>
</reference>